<dbReference type="OrthoDB" id="3200163at2759"/>
<evidence type="ECO:0000313" key="3">
    <source>
        <dbReference type="Proteomes" id="UP000799424"/>
    </source>
</evidence>
<evidence type="ECO:0000259" key="1">
    <source>
        <dbReference type="Pfam" id="PF00135"/>
    </source>
</evidence>
<accession>A0A6A7AGK2</accession>
<dbReference type="Pfam" id="PF00135">
    <property type="entry name" value="COesterase"/>
    <property type="match status" value="1"/>
</dbReference>
<dbReference type="InterPro" id="IPR029058">
    <property type="entry name" value="AB_hydrolase_fold"/>
</dbReference>
<dbReference type="AlphaFoldDB" id="A0A6A7AGK2"/>
<dbReference type="SUPFAM" id="SSF53474">
    <property type="entry name" value="alpha/beta-Hydrolases"/>
    <property type="match status" value="1"/>
</dbReference>
<dbReference type="Gene3D" id="3.40.50.1820">
    <property type="entry name" value="alpha/beta hydrolase"/>
    <property type="match status" value="1"/>
</dbReference>
<sequence>MSTSIHHPNLGELRGNTTDGAAQFLGVKYATLKNRLAPAELISGYEKEQTDATKYGPPPVSPVGAVNREFGFIQQGLPIPDVPTHSDLEGLNLNITVPFGKDGKVEVDAKLPVYVFVHGGGFAVGSSWYPHYDSAAVVKLSAELGKPIIGVTINYRLGAAGFLTSKELRAAGYKANNGFHDQRTALRWVKNHIGGFGGDPDEITTVGESAGGLSVTMFLCSEEPLMKRCFSTGGAVLLFAPFPLEVAEASYRKLVEALGLSDKSPEDRINALLSVPQDDLWQKVPMGTPLLPVIDGETVPGHPSFVSVSSKEDSAVFSMPGRKWCEALMIGESQLDANILAYMGLDARNPGIAQKFIDSVNTTLDSQPVAAKELLSAYDVTPSTSDDDALLSILRFASEISFYAPARAFAQGWPGKFFLYHFNEGIPWPGRFQGEAGHILDVAYLFQNYNEHLDEKQKRVARAYAEDFIKLVNGEDPWTPVQGEKMGARVYGPSSAGVTSKYVDDGMPEEVGRNGRVLKLGEMAGFDSILDVFQNFFQGR</sequence>
<organism evidence="2 3">
    <name type="scientific">Ophiobolus disseminans</name>
    <dbReference type="NCBI Taxonomy" id="1469910"/>
    <lineage>
        <taxon>Eukaryota</taxon>
        <taxon>Fungi</taxon>
        <taxon>Dikarya</taxon>
        <taxon>Ascomycota</taxon>
        <taxon>Pezizomycotina</taxon>
        <taxon>Dothideomycetes</taxon>
        <taxon>Pleosporomycetidae</taxon>
        <taxon>Pleosporales</taxon>
        <taxon>Pleosporineae</taxon>
        <taxon>Phaeosphaeriaceae</taxon>
        <taxon>Ophiobolus</taxon>
    </lineage>
</organism>
<keyword evidence="2" id="KW-0378">Hydrolase</keyword>
<dbReference type="InterPro" id="IPR050309">
    <property type="entry name" value="Type-B_Carboxylest/Lipase"/>
</dbReference>
<dbReference type="Proteomes" id="UP000799424">
    <property type="component" value="Unassembled WGS sequence"/>
</dbReference>
<gene>
    <name evidence="2" type="ORF">CC86DRAFT_315393</name>
</gene>
<name>A0A6A7AGK2_9PLEO</name>
<protein>
    <submittedName>
        <fullName evidence="2">Alpha/beta-hydrolase</fullName>
    </submittedName>
</protein>
<keyword evidence="3" id="KW-1185">Reference proteome</keyword>
<dbReference type="PANTHER" id="PTHR11559">
    <property type="entry name" value="CARBOXYLESTERASE"/>
    <property type="match status" value="1"/>
</dbReference>
<dbReference type="InterPro" id="IPR002018">
    <property type="entry name" value="CarbesteraseB"/>
</dbReference>
<reference evidence="2" key="1">
    <citation type="journal article" date="2020" name="Stud. Mycol.">
        <title>101 Dothideomycetes genomes: a test case for predicting lifestyles and emergence of pathogens.</title>
        <authorList>
            <person name="Haridas S."/>
            <person name="Albert R."/>
            <person name="Binder M."/>
            <person name="Bloem J."/>
            <person name="Labutti K."/>
            <person name="Salamov A."/>
            <person name="Andreopoulos B."/>
            <person name="Baker S."/>
            <person name="Barry K."/>
            <person name="Bills G."/>
            <person name="Bluhm B."/>
            <person name="Cannon C."/>
            <person name="Castanera R."/>
            <person name="Culley D."/>
            <person name="Daum C."/>
            <person name="Ezra D."/>
            <person name="Gonzalez J."/>
            <person name="Henrissat B."/>
            <person name="Kuo A."/>
            <person name="Liang C."/>
            <person name="Lipzen A."/>
            <person name="Lutzoni F."/>
            <person name="Magnuson J."/>
            <person name="Mondo S."/>
            <person name="Nolan M."/>
            <person name="Ohm R."/>
            <person name="Pangilinan J."/>
            <person name="Park H.-J."/>
            <person name="Ramirez L."/>
            <person name="Alfaro M."/>
            <person name="Sun H."/>
            <person name="Tritt A."/>
            <person name="Yoshinaga Y."/>
            <person name="Zwiers L.-H."/>
            <person name="Turgeon B."/>
            <person name="Goodwin S."/>
            <person name="Spatafora J."/>
            <person name="Crous P."/>
            <person name="Grigoriev I."/>
        </authorList>
    </citation>
    <scope>NUCLEOTIDE SEQUENCE</scope>
    <source>
        <strain evidence="2">CBS 113818</strain>
    </source>
</reference>
<dbReference type="EMBL" id="MU006218">
    <property type="protein sequence ID" value="KAF2831799.1"/>
    <property type="molecule type" value="Genomic_DNA"/>
</dbReference>
<feature type="domain" description="Carboxylesterase type B" evidence="1">
    <location>
        <begin position="9"/>
        <end position="477"/>
    </location>
</feature>
<evidence type="ECO:0000313" key="2">
    <source>
        <dbReference type="EMBL" id="KAF2831799.1"/>
    </source>
</evidence>
<dbReference type="GO" id="GO:0016787">
    <property type="term" value="F:hydrolase activity"/>
    <property type="evidence" value="ECO:0007669"/>
    <property type="project" value="UniProtKB-KW"/>
</dbReference>
<proteinExistence type="predicted"/>